<reference evidence="3 4" key="1">
    <citation type="journal article" date="2020" name="Mol. Biol. Evol.">
        <title>Distinct Expression and Methylation Patterns for Genes with Different Fates following a Single Whole-Genome Duplication in Flowering Plants.</title>
        <authorList>
            <person name="Shi T."/>
            <person name="Rahmani R.S."/>
            <person name="Gugger P.F."/>
            <person name="Wang M."/>
            <person name="Li H."/>
            <person name="Zhang Y."/>
            <person name="Li Z."/>
            <person name="Wang Q."/>
            <person name="Van de Peer Y."/>
            <person name="Marchal K."/>
            <person name="Chen J."/>
        </authorList>
    </citation>
    <scope>NUCLEOTIDE SEQUENCE [LARGE SCALE GENOMIC DNA]</scope>
    <source>
        <tissue evidence="3">Leaf</tissue>
    </source>
</reference>
<dbReference type="AlphaFoldDB" id="A0A822XT67"/>
<protein>
    <submittedName>
        <fullName evidence="3">Uncharacterized protein</fullName>
    </submittedName>
</protein>
<gene>
    <name evidence="3" type="ORF">HUJ06_023559</name>
</gene>
<accession>A0A822XT67</accession>
<dbReference type="EMBL" id="DUZY01000001">
    <property type="protein sequence ID" value="DAD22096.1"/>
    <property type="molecule type" value="Genomic_DNA"/>
</dbReference>
<feature type="compositionally biased region" description="Polar residues" evidence="1">
    <location>
        <begin position="1"/>
        <end position="15"/>
    </location>
</feature>
<name>A0A822XT67_NELNU</name>
<evidence type="ECO:0000256" key="2">
    <source>
        <dbReference type="SAM" id="Phobius"/>
    </source>
</evidence>
<sequence>MATLRPSASQVSLSSAPLHPLKNSSLDLPGTCPGAIRVSSSLLLLFILVFFIVFFFFFFVFFSTDLLLCYRSMDPERNRGNLRTPS</sequence>
<keyword evidence="2" id="KW-0812">Transmembrane</keyword>
<dbReference type="Proteomes" id="UP000607653">
    <property type="component" value="Unassembled WGS sequence"/>
</dbReference>
<evidence type="ECO:0000313" key="4">
    <source>
        <dbReference type="Proteomes" id="UP000607653"/>
    </source>
</evidence>
<keyword evidence="2" id="KW-1133">Transmembrane helix</keyword>
<organism evidence="3 4">
    <name type="scientific">Nelumbo nucifera</name>
    <name type="common">Sacred lotus</name>
    <dbReference type="NCBI Taxonomy" id="4432"/>
    <lineage>
        <taxon>Eukaryota</taxon>
        <taxon>Viridiplantae</taxon>
        <taxon>Streptophyta</taxon>
        <taxon>Embryophyta</taxon>
        <taxon>Tracheophyta</taxon>
        <taxon>Spermatophyta</taxon>
        <taxon>Magnoliopsida</taxon>
        <taxon>Proteales</taxon>
        <taxon>Nelumbonaceae</taxon>
        <taxon>Nelumbo</taxon>
    </lineage>
</organism>
<keyword evidence="4" id="KW-1185">Reference proteome</keyword>
<comment type="caution">
    <text evidence="3">The sequence shown here is derived from an EMBL/GenBank/DDBJ whole genome shotgun (WGS) entry which is preliminary data.</text>
</comment>
<evidence type="ECO:0000256" key="1">
    <source>
        <dbReference type="SAM" id="MobiDB-lite"/>
    </source>
</evidence>
<evidence type="ECO:0000313" key="3">
    <source>
        <dbReference type="EMBL" id="DAD22096.1"/>
    </source>
</evidence>
<feature type="region of interest" description="Disordered" evidence="1">
    <location>
        <begin position="1"/>
        <end position="23"/>
    </location>
</feature>
<feature type="transmembrane region" description="Helical" evidence="2">
    <location>
        <begin position="43"/>
        <end position="70"/>
    </location>
</feature>
<proteinExistence type="predicted"/>
<keyword evidence="2" id="KW-0472">Membrane</keyword>